<dbReference type="RefSeq" id="WP_165848780.1">
    <property type="nucleotide sequence ID" value="NZ_FUIG01000055.1"/>
</dbReference>
<accession>A0A2P9ATK8</accession>
<name>A0A2P9ATK8_9HYPH</name>
<sequence>MIIPVTNMLGDPVGLSEDADGNWSVCYGPMPLGILTPHGPPAKAQNHSQQP</sequence>
<evidence type="ECO:0000313" key="2">
    <source>
        <dbReference type="Proteomes" id="UP000245698"/>
    </source>
</evidence>
<protein>
    <submittedName>
        <fullName evidence="1">Uncharacterized protein</fullName>
    </submittedName>
</protein>
<gene>
    <name evidence="1" type="ORF">BQ8482_460010</name>
</gene>
<evidence type="ECO:0000313" key="1">
    <source>
        <dbReference type="EMBL" id="SJM34501.1"/>
    </source>
</evidence>
<dbReference type="AlphaFoldDB" id="A0A2P9ATK8"/>
<dbReference type="EMBL" id="FUIG01000055">
    <property type="protein sequence ID" value="SJM34501.1"/>
    <property type="molecule type" value="Genomic_DNA"/>
</dbReference>
<dbReference type="Proteomes" id="UP000245698">
    <property type="component" value="Unassembled WGS sequence"/>
</dbReference>
<reference evidence="2" key="1">
    <citation type="submission" date="2016-12" db="EMBL/GenBank/DDBJ databases">
        <authorList>
            <person name="Brunel B."/>
        </authorList>
    </citation>
    <scope>NUCLEOTIDE SEQUENCE [LARGE SCALE GENOMIC DNA]</scope>
</reference>
<keyword evidence="2" id="KW-1185">Reference proteome</keyword>
<organism evidence="1 2">
    <name type="scientific">Mesorhizobium delmotii</name>
    <dbReference type="NCBI Taxonomy" id="1631247"/>
    <lineage>
        <taxon>Bacteria</taxon>
        <taxon>Pseudomonadati</taxon>
        <taxon>Pseudomonadota</taxon>
        <taxon>Alphaproteobacteria</taxon>
        <taxon>Hyphomicrobiales</taxon>
        <taxon>Phyllobacteriaceae</taxon>
        <taxon>Mesorhizobium</taxon>
    </lineage>
</organism>
<proteinExistence type="predicted"/>